<organism evidence="2 3">
    <name type="scientific">Plakobranchus ocellatus</name>
    <dbReference type="NCBI Taxonomy" id="259542"/>
    <lineage>
        <taxon>Eukaryota</taxon>
        <taxon>Metazoa</taxon>
        <taxon>Spiralia</taxon>
        <taxon>Lophotrochozoa</taxon>
        <taxon>Mollusca</taxon>
        <taxon>Gastropoda</taxon>
        <taxon>Heterobranchia</taxon>
        <taxon>Euthyneura</taxon>
        <taxon>Panpulmonata</taxon>
        <taxon>Sacoglossa</taxon>
        <taxon>Placobranchoidea</taxon>
        <taxon>Plakobranchidae</taxon>
        <taxon>Plakobranchus</taxon>
    </lineage>
</organism>
<sequence>MPSDDCDGDDEDDDVGGGSGGVDDDYDDDDDDLKPHLKNKNLLQCQNPWSSKALFFYSSIRIIAVYQCECKCFCSSGRLSV</sequence>
<name>A0AAV3XUZ8_9GAST</name>
<accession>A0AAV3XUZ8</accession>
<dbReference type="AlphaFoldDB" id="A0AAV3XUZ8"/>
<protein>
    <submittedName>
        <fullName evidence="2">Uncharacterized protein</fullName>
    </submittedName>
</protein>
<feature type="region of interest" description="Disordered" evidence="1">
    <location>
        <begin position="1"/>
        <end position="33"/>
    </location>
</feature>
<dbReference type="EMBL" id="BLXT01000115">
    <property type="protein sequence ID" value="GFN74459.1"/>
    <property type="molecule type" value="Genomic_DNA"/>
</dbReference>
<gene>
    <name evidence="2" type="ORF">PoB_000096500</name>
</gene>
<evidence type="ECO:0000313" key="2">
    <source>
        <dbReference type="EMBL" id="GFN74459.1"/>
    </source>
</evidence>
<evidence type="ECO:0000256" key="1">
    <source>
        <dbReference type="SAM" id="MobiDB-lite"/>
    </source>
</evidence>
<feature type="compositionally biased region" description="Acidic residues" evidence="1">
    <location>
        <begin position="1"/>
        <end position="15"/>
    </location>
</feature>
<feature type="compositionally biased region" description="Acidic residues" evidence="1">
    <location>
        <begin position="22"/>
        <end position="32"/>
    </location>
</feature>
<keyword evidence="3" id="KW-1185">Reference proteome</keyword>
<comment type="caution">
    <text evidence="2">The sequence shown here is derived from an EMBL/GenBank/DDBJ whole genome shotgun (WGS) entry which is preliminary data.</text>
</comment>
<dbReference type="Proteomes" id="UP000735302">
    <property type="component" value="Unassembled WGS sequence"/>
</dbReference>
<reference evidence="2 3" key="1">
    <citation type="journal article" date="2021" name="Elife">
        <title>Chloroplast acquisition without the gene transfer in kleptoplastic sea slugs, Plakobranchus ocellatus.</title>
        <authorList>
            <person name="Maeda T."/>
            <person name="Takahashi S."/>
            <person name="Yoshida T."/>
            <person name="Shimamura S."/>
            <person name="Takaki Y."/>
            <person name="Nagai Y."/>
            <person name="Toyoda A."/>
            <person name="Suzuki Y."/>
            <person name="Arimoto A."/>
            <person name="Ishii H."/>
            <person name="Satoh N."/>
            <person name="Nishiyama T."/>
            <person name="Hasebe M."/>
            <person name="Maruyama T."/>
            <person name="Minagawa J."/>
            <person name="Obokata J."/>
            <person name="Shigenobu S."/>
        </authorList>
    </citation>
    <scope>NUCLEOTIDE SEQUENCE [LARGE SCALE GENOMIC DNA]</scope>
</reference>
<proteinExistence type="predicted"/>
<evidence type="ECO:0000313" key="3">
    <source>
        <dbReference type="Proteomes" id="UP000735302"/>
    </source>
</evidence>